<name>A0ABP0ULY4_9BRYO</name>
<dbReference type="PANTHER" id="PTHR47490">
    <property type="entry name" value="PROTEIN BLISTER"/>
    <property type="match status" value="1"/>
</dbReference>
<reference evidence="2" key="1">
    <citation type="submission" date="2024-02" db="EMBL/GenBank/DDBJ databases">
        <authorList>
            <consortium name="ELIXIR-Norway"/>
            <consortium name="Elixir Norway"/>
        </authorList>
    </citation>
    <scope>NUCLEOTIDE SEQUENCE</scope>
</reference>
<keyword evidence="1" id="KW-0175">Coiled coil</keyword>
<sequence>MNKKNMHRSPQMWKPSQRRLKKLLPWFNAIPASPKPKSLRSHLYPAFINTLKLKYPSVSHASSSQGPKEKEICLLQLCSNLTPGQVQDIPEPDFLSEQSGIAADFHTLSRGDGMASVSLSDLSSLTFSSPFMIPTSKLPAENTSAIYAYGNVSQMSVSKPVSLPSPFFSHTELQSIADPEIKRNSSSVSFPAESLHNSPPKSLLIAGAPSSSISFTRKPVSTAGFEERLVRISKSEVLRAMAEYSVLENTMLVEDFNNQGQVVQKLNDDIVLLGEKVLAQEAMLKSLRAERDKAQQESSSAIGWSETLAGEVIALENRLCILQSHELQLKRDMESLTSDLDSYKQQIASLEKD</sequence>
<evidence type="ECO:0000313" key="3">
    <source>
        <dbReference type="Proteomes" id="UP001497512"/>
    </source>
</evidence>
<gene>
    <name evidence="2" type="ORF">CSSPTR1EN2_LOCUS17528</name>
</gene>
<feature type="coiled-coil region" evidence="1">
    <location>
        <begin position="326"/>
        <end position="353"/>
    </location>
</feature>
<dbReference type="Proteomes" id="UP001497512">
    <property type="component" value="Chromosome 5"/>
</dbReference>
<dbReference type="PANTHER" id="PTHR47490:SF2">
    <property type="entry name" value="PROTEIN BLISTER"/>
    <property type="match status" value="1"/>
</dbReference>
<dbReference type="EMBL" id="OZ019897">
    <property type="protein sequence ID" value="CAK9225414.1"/>
    <property type="molecule type" value="Genomic_DNA"/>
</dbReference>
<evidence type="ECO:0000256" key="1">
    <source>
        <dbReference type="SAM" id="Coils"/>
    </source>
</evidence>
<protein>
    <submittedName>
        <fullName evidence="2">Uncharacterized protein</fullName>
    </submittedName>
</protein>
<dbReference type="InterPro" id="IPR044194">
    <property type="entry name" value="BLISTER"/>
</dbReference>
<organism evidence="2 3">
    <name type="scientific">Sphagnum troendelagicum</name>
    <dbReference type="NCBI Taxonomy" id="128251"/>
    <lineage>
        <taxon>Eukaryota</taxon>
        <taxon>Viridiplantae</taxon>
        <taxon>Streptophyta</taxon>
        <taxon>Embryophyta</taxon>
        <taxon>Bryophyta</taxon>
        <taxon>Sphagnophytina</taxon>
        <taxon>Sphagnopsida</taxon>
        <taxon>Sphagnales</taxon>
        <taxon>Sphagnaceae</taxon>
        <taxon>Sphagnum</taxon>
    </lineage>
</organism>
<keyword evidence="3" id="KW-1185">Reference proteome</keyword>
<proteinExistence type="predicted"/>
<evidence type="ECO:0000313" key="2">
    <source>
        <dbReference type="EMBL" id="CAK9225414.1"/>
    </source>
</evidence>
<accession>A0ABP0ULY4</accession>